<dbReference type="AlphaFoldDB" id="A0A7R9L2L4"/>
<organism evidence="1">
    <name type="scientific">Medioppia subpectinata</name>
    <dbReference type="NCBI Taxonomy" id="1979941"/>
    <lineage>
        <taxon>Eukaryota</taxon>
        <taxon>Metazoa</taxon>
        <taxon>Ecdysozoa</taxon>
        <taxon>Arthropoda</taxon>
        <taxon>Chelicerata</taxon>
        <taxon>Arachnida</taxon>
        <taxon>Acari</taxon>
        <taxon>Acariformes</taxon>
        <taxon>Sarcoptiformes</taxon>
        <taxon>Oribatida</taxon>
        <taxon>Brachypylina</taxon>
        <taxon>Oppioidea</taxon>
        <taxon>Oppiidae</taxon>
        <taxon>Medioppia</taxon>
    </lineage>
</organism>
<name>A0A7R9L2L4_9ACAR</name>
<keyword evidence="2" id="KW-1185">Reference proteome</keyword>
<reference evidence="1" key="1">
    <citation type="submission" date="2020-11" db="EMBL/GenBank/DDBJ databases">
        <authorList>
            <person name="Tran Van P."/>
        </authorList>
    </citation>
    <scope>NUCLEOTIDE SEQUENCE</scope>
</reference>
<protein>
    <submittedName>
        <fullName evidence="1">Uncharacterized protein</fullName>
    </submittedName>
</protein>
<feature type="non-terminal residue" evidence="1">
    <location>
        <position position="1"/>
    </location>
</feature>
<accession>A0A7R9L2L4</accession>
<dbReference type="Proteomes" id="UP000759131">
    <property type="component" value="Unassembled WGS sequence"/>
</dbReference>
<dbReference type="EMBL" id="CAJPIZ010013737">
    <property type="protein sequence ID" value="CAG2114402.1"/>
    <property type="molecule type" value="Genomic_DNA"/>
</dbReference>
<evidence type="ECO:0000313" key="1">
    <source>
        <dbReference type="EMBL" id="CAD7633972.1"/>
    </source>
</evidence>
<evidence type="ECO:0000313" key="2">
    <source>
        <dbReference type="Proteomes" id="UP000759131"/>
    </source>
</evidence>
<sequence length="144" mass="16361">MNETNSQSLLYCTNASKRFSFTLNTITSNTINSTAFIPFAPLGTPLTHCTARRHTNHYTLTTSSPTHELSFTHHLFHPTLPTRHSHHLSITLRGVTIDCWTRHLPSNGFHLTNSLRLFGFIESIDHMFGLNIEWEATSSEALKR</sequence>
<gene>
    <name evidence="1" type="ORF">OSB1V03_LOCUS14368</name>
</gene>
<dbReference type="EMBL" id="OC868312">
    <property type="protein sequence ID" value="CAD7633972.1"/>
    <property type="molecule type" value="Genomic_DNA"/>
</dbReference>
<proteinExistence type="predicted"/>